<keyword evidence="15" id="KW-1185">Reference proteome</keyword>
<evidence type="ECO:0000313" key="14">
    <source>
        <dbReference type="EMBL" id="CAH1110653.1"/>
    </source>
</evidence>
<comment type="subcellular location">
    <subcellularLocation>
        <location evidence="1">Nucleus</location>
    </subcellularLocation>
</comment>
<dbReference type="SMART" id="SM00355">
    <property type="entry name" value="ZnF_C2H2"/>
    <property type="match status" value="6"/>
</dbReference>
<feature type="domain" description="C2H2-type" evidence="12">
    <location>
        <begin position="361"/>
        <end position="385"/>
    </location>
</feature>
<dbReference type="OrthoDB" id="6077919at2759"/>
<dbReference type="Proteomes" id="UP001153636">
    <property type="component" value="Chromosome 5"/>
</dbReference>
<keyword evidence="5 9" id="KW-0863">Zinc-finger</keyword>
<evidence type="ECO:0000313" key="15">
    <source>
        <dbReference type="Proteomes" id="UP001153636"/>
    </source>
</evidence>
<dbReference type="InterPro" id="IPR036236">
    <property type="entry name" value="Znf_C2H2_sf"/>
</dbReference>
<feature type="domain" description="C2H2-type" evidence="12">
    <location>
        <begin position="305"/>
        <end position="332"/>
    </location>
</feature>
<dbReference type="GO" id="GO:0005634">
    <property type="term" value="C:nucleus"/>
    <property type="evidence" value="ECO:0007669"/>
    <property type="project" value="UniProtKB-SubCell"/>
</dbReference>
<evidence type="ECO:0000256" key="4">
    <source>
        <dbReference type="ARBA" id="ARBA00022737"/>
    </source>
</evidence>
<dbReference type="SUPFAM" id="SSF57667">
    <property type="entry name" value="beta-beta-alpha zinc fingers"/>
    <property type="match status" value="3"/>
</dbReference>
<evidence type="ECO:0000259" key="13">
    <source>
        <dbReference type="PROSITE" id="PS51915"/>
    </source>
</evidence>
<sequence>MASYHNKNMQHHSNELLNYYLTMNINNICRICLERGPKLMPIFDPIKPPHFSILIMACAAVQVLQGDGLPPYICQKCISKLNIAFQFKTQCESSDAKLRQCFEHFNLPSTPDLSGFIELKKDNSNNQNTYRENNDDGPLSSVETSQSLHGEIHSNDIESADSQILQTVEMDSSTEQSLYDIDQNNLLEIKPDFSENKTEERKIVIKVLTKMKGMKKAKHHQCNTCGKVFRTKPGLVHHIRIHTGERPYICHLCEKRFINGGHLHTHMRTHTGEKNHVCAACSKAFATAQQLTKHTIAIHTSERPYGCTYCPKRFASSSNLNTHTKIHTGEKNYHCDQCGKAFSTKGQLYQHMLVHTGEKAYLCEICNKRFSQKAHLVRHLKTHRV</sequence>
<evidence type="ECO:0000256" key="1">
    <source>
        <dbReference type="ARBA" id="ARBA00004123"/>
    </source>
</evidence>
<dbReference type="GO" id="GO:0000977">
    <property type="term" value="F:RNA polymerase II transcription regulatory region sequence-specific DNA binding"/>
    <property type="evidence" value="ECO:0007669"/>
    <property type="project" value="TreeGrafter"/>
</dbReference>
<organism evidence="14 15">
    <name type="scientific">Psylliodes chrysocephalus</name>
    <dbReference type="NCBI Taxonomy" id="3402493"/>
    <lineage>
        <taxon>Eukaryota</taxon>
        <taxon>Metazoa</taxon>
        <taxon>Ecdysozoa</taxon>
        <taxon>Arthropoda</taxon>
        <taxon>Hexapoda</taxon>
        <taxon>Insecta</taxon>
        <taxon>Pterygota</taxon>
        <taxon>Neoptera</taxon>
        <taxon>Endopterygota</taxon>
        <taxon>Coleoptera</taxon>
        <taxon>Polyphaga</taxon>
        <taxon>Cucujiformia</taxon>
        <taxon>Chrysomeloidea</taxon>
        <taxon>Chrysomelidae</taxon>
        <taxon>Galerucinae</taxon>
        <taxon>Alticini</taxon>
        <taxon>Psylliodes</taxon>
    </lineage>
</organism>
<dbReference type="SMART" id="SM00868">
    <property type="entry name" value="zf-AD"/>
    <property type="match status" value="2"/>
</dbReference>
<dbReference type="Pfam" id="PF07776">
    <property type="entry name" value="zf-AD"/>
    <property type="match status" value="1"/>
</dbReference>
<dbReference type="AlphaFoldDB" id="A0A9P0D2H7"/>
<keyword evidence="6 10" id="KW-0862">Zinc</keyword>
<evidence type="ECO:0000256" key="10">
    <source>
        <dbReference type="PROSITE-ProRule" id="PRU01263"/>
    </source>
</evidence>
<gene>
    <name evidence="14" type="ORF">PSYICH_LOCUS10891</name>
</gene>
<dbReference type="PANTHER" id="PTHR24409">
    <property type="entry name" value="ZINC FINGER PROTEIN 142"/>
    <property type="match status" value="1"/>
</dbReference>
<dbReference type="InterPro" id="IPR013087">
    <property type="entry name" value="Znf_C2H2_type"/>
</dbReference>
<evidence type="ECO:0000256" key="2">
    <source>
        <dbReference type="ARBA" id="ARBA00006991"/>
    </source>
</evidence>
<dbReference type="PANTHER" id="PTHR24409:SF331">
    <property type="entry name" value="ZINC FINGER PROTEIN 322A"/>
    <property type="match status" value="1"/>
</dbReference>
<feature type="binding site" evidence="10">
    <location>
        <position position="32"/>
    </location>
    <ligand>
        <name>Zn(2+)</name>
        <dbReference type="ChEBI" id="CHEBI:29105"/>
    </ligand>
</feature>
<dbReference type="FunFam" id="3.30.160.60:FF:001235">
    <property type="entry name" value="Si:ch211-119o8.6"/>
    <property type="match status" value="1"/>
</dbReference>
<feature type="domain" description="C2H2-type" evidence="12">
    <location>
        <begin position="248"/>
        <end position="275"/>
    </location>
</feature>
<evidence type="ECO:0000256" key="8">
    <source>
        <dbReference type="ARBA" id="ARBA00023242"/>
    </source>
</evidence>
<reference evidence="14" key="1">
    <citation type="submission" date="2022-01" db="EMBL/GenBank/DDBJ databases">
        <authorList>
            <person name="King R."/>
        </authorList>
    </citation>
    <scope>NUCLEOTIDE SEQUENCE</scope>
</reference>
<dbReference type="FunFam" id="3.30.160.60:FF:004134">
    <property type="match status" value="1"/>
</dbReference>
<feature type="binding site" evidence="10">
    <location>
        <position position="77"/>
    </location>
    <ligand>
        <name>Zn(2+)</name>
        <dbReference type="ChEBI" id="CHEBI:29105"/>
    </ligand>
</feature>
<evidence type="ECO:0000259" key="12">
    <source>
        <dbReference type="PROSITE" id="PS50157"/>
    </source>
</evidence>
<evidence type="ECO:0000256" key="11">
    <source>
        <dbReference type="SAM" id="MobiDB-lite"/>
    </source>
</evidence>
<name>A0A9P0D2H7_9CUCU</name>
<feature type="domain" description="C2H2-type" evidence="12">
    <location>
        <begin position="276"/>
        <end position="304"/>
    </location>
</feature>
<feature type="domain" description="C2H2-type" evidence="12">
    <location>
        <begin position="220"/>
        <end position="247"/>
    </location>
</feature>
<dbReference type="GO" id="GO:0000981">
    <property type="term" value="F:DNA-binding transcription factor activity, RNA polymerase II-specific"/>
    <property type="evidence" value="ECO:0007669"/>
    <property type="project" value="TreeGrafter"/>
</dbReference>
<feature type="region of interest" description="Disordered" evidence="11">
    <location>
        <begin position="124"/>
        <end position="144"/>
    </location>
</feature>
<evidence type="ECO:0000256" key="7">
    <source>
        <dbReference type="ARBA" id="ARBA00023125"/>
    </source>
</evidence>
<dbReference type="Gene3D" id="3.30.160.60">
    <property type="entry name" value="Classic Zinc Finger"/>
    <property type="match status" value="6"/>
</dbReference>
<evidence type="ECO:0000256" key="9">
    <source>
        <dbReference type="PROSITE-ProRule" id="PRU00042"/>
    </source>
</evidence>
<comment type="similarity">
    <text evidence="2">Belongs to the krueppel C2H2-type zinc-finger protein family.</text>
</comment>
<evidence type="ECO:0000256" key="3">
    <source>
        <dbReference type="ARBA" id="ARBA00022723"/>
    </source>
</evidence>
<dbReference type="EMBL" id="OV651817">
    <property type="protein sequence ID" value="CAH1110653.1"/>
    <property type="molecule type" value="Genomic_DNA"/>
</dbReference>
<dbReference type="FunFam" id="3.30.160.60:FF:000446">
    <property type="entry name" value="Zinc finger protein"/>
    <property type="match status" value="2"/>
</dbReference>
<dbReference type="FunFam" id="3.40.1800.20:FF:000001">
    <property type="entry name" value="zinc finger protein 836"/>
    <property type="match status" value="1"/>
</dbReference>
<dbReference type="Pfam" id="PF13912">
    <property type="entry name" value="zf-C2H2_6"/>
    <property type="match status" value="1"/>
</dbReference>
<feature type="domain" description="ZAD" evidence="13">
    <location>
        <begin position="27"/>
        <end position="101"/>
    </location>
</feature>
<accession>A0A9P0D2H7</accession>
<dbReference type="SUPFAM" id="SSF57716">
    <property type="entry name" value="Glucocorticoid receptor-like (DNA-binding domain)"/>
    <property type="match status" value="1"/>
</dbReference>
<feature type="binding site" evidence="10">
    <location>
        <position position="74"/>
    </location>
    <ligand>
        <name>Zn(2+)</name>
        <dbReference type="ChEBI" id="CHEBI:29105"/>
    </ligand>
</feature>
<evidence type="ECO:0000256" key="6">
    <source>
        <dbReference type="ARBA" id="ARBA00022833"/>
    </source>
</evidence>
<dbReference type="Gene3D" id="3.40.1800.20">
    <property type="match status" value="1"/>
</dbReference>
<evidence type="ECO:0000256" key="5">
    <source>
        <dbReference type="ARBA" id="ARBA00022771"/>
    </source>
</evidence>
<dbReference type="PROSITE" id="PS00028">
    <property type="entry name" value="ZINC_FINGER_C2H2_1"/>
    <property type="match status" value="6"/>
</dbReference>
<keyword evidence="7" id="KW-0238">DNA-binding</keyword>
<dbReference type="GO" id="GO:0008270">
    <property type="term" value="F:zinc ion binding"/>
    <property type="evidence" value="ECO:0007669"/>
    <property type="project" value="UniProtKB-UniRule"/>
</dbReference>
<feature type="domain" description="C2H2-type" evidence="12">
    <location>
        <begin position="333"/>
        <end position="360"/>
    </location>
</feature>
<dbReference type="PROSITE" id="PS50157">
    <property type="entry name" value="ZINC_FINGER_C2H2_2"/>
    <property type="match status" value="6"/>
</dbReference>
<feature type="binding site" evidence="10">
    <location>
        <position position="29"/>
    </location>
    <ligand>
        <name>Zn(2+)</name>
        <dbReference type="ChEBI" id="CHEBI:29105"/>
    </ligand>
</feature>
<keyword evidence="4" id="KW-0677">Repeat</keyword>
<keyword evidence="8" id="KW-0539">Nucleus</keyword>
<dbReference type="PROSITE" id="PS51915">
    <property type="entry name" value="ZAD"/>
    <property type="match status" value="1"/>
</dbReference>
<protein>
    <submittedName>
        <fullName evidence="14">Uncharacterized protein</fullName>
    </submittedName>
</protein>
<dbReference type="FunFam" id="3.30.160.60:FF:000045">
    <property type="entry name" value="ZFP69 zinc finger protein B"/>
    <property type="match status" value="1"/>
</dbReference>
<dbReference type="InterPro" id="IPR012934">
    <property type="entry name" value="Znf_AD"/>
</dbReference>
<keyword evidence="3 10" id="KW-0479">Metal-binding</keyword>
<proteinExistence type="inferred from homology"/>
<dbReference type="FunFam" id="3.30.160.60:FF:003133">
    <property type="entry name" value="zinc finger protein 271"/>
    <property type="match status" value="1"/>
</dbReference>
<dbReference type="Pfam" id="PF00096">
    <property type="entry name" value="zf-C2H2"/>
    <property type="match status" value="5"/>
</dbReference>